<feature type="transmembrane region" description="Helical" evidence="3">
    <location>
        <begin position="155"/>
        <end position="174"/>
    </location>
</feature>
<feature type="transmembrane region" description="Helical" evidence="3">
    <location>
        <begin position="121"/>
        <end position="143"/>
    </location>
</feature>
<dbReference type="EMBL" id="QNUL01000030">
    <property type="protein sequence ID" value="REA57128.1"/>
    <property type="molecule type" value="Genomic_DNA"/>
</dbReference>
<feature type="transmembrane region" description="Helical" evidence="3">
    <location>
        <begin position="186"/>
        <end position="205"/>
    </location>
</feature>
<keyword evidence="5" id="KW-1185">Reference proteome</keyword>
<keyword evidence="2" id="KW-0813">Transport</keyword>
<dbReference type="RefSeq" id="WP_115833596.1">
    <property type="nucleotide sequence ID" value="NZ_QNUL01000030.1"/>
</dbReference>
<organism evidence="4 5">
    <name type="scientific">Dyadobacter luteus</name>
    <dbReference type="NCBI Taxonomy" id="2259619"/>
    <lineage>
        <taxon>Bacteria</taxon>
        <taxon>Pseudomonadati</taxon>
        <taxon>Bacteroidota</taxon>
        <taxon>Cytophagia</taxon>
        <taxon>Cytophagales</taxon>
        <taxon>Spirosomataceae</taxon>
        <taxon>Dyadobacter</taxon>
    </lineage>
</organism>
<evidence type="ECO:0000313" key="4">
    <source>
        <dbReference type="EMBL" id="REA57128.1"/>
    </source>
</evidence>
<dbReference type="Gene3D" id="1.20.1530.20">
    <property type="match status" value="1"/>
</dbReference>
<comment type="caution">
    <text evidence="4">The sequence shown here is derived from an EMBL/GenBank/DDBJ whole genome shotgun (WGS) entry which is preliminary data.</text>
</comment>
<feature type="transmembrane region" description="Helical" evidence="3">
    <location>
        <begin position="252"/>
        <end position="274"/>
    </location>
</feature>
<keyword evidence="3" id="KW-1133">Transmembrane helix</keyword>
<keyword evidence="3" id="KW-0812">Transmembrane</keyword>
<accession>A0A3D8Y496</accession>
<evidence type="ECO:0000256" key="1">
    <source>
        <dbReference type="ARBA" id="ARBA00004127"/>
    </source>
</evidence>
<keyword evidence="3" id="KW-0472">Membrane</keyword>
<comment type="subcellular location">
    <subcellularLocation>
        <location evidence="1">Endomembrane system</location>
        <topology evidence="1">Multi-pass membrane protein</topology>
    </subcellularLocation>
</comment>
<dbReference type="Proteomes" id="UP000256373">
    <property type="component" value="Unassembled WGS sequence"/>
</dbReference>
<dbReference type="PANTHER" id="PTHR36838">
    <property type="entry name" value="AUXIN EFFLUX CARRIER FAMILY PROTEIN"/>
    <property type="match status" value="1"/>
</dbReference>
<dbReference type="AlphaFoldDB" id="A0A3D8Y496"/>
<feature type="transmembrane region" description="Helical" evidence="3">
    <location>
        <begin position="60"/>
        <end position="80"/>
    </location>
</feature>
<evidence type="ECO:0008006" key="6">
    <source>
        <dbReference type="Google" id="ProtNLM"/>
    </source>
</evidence>
<dbReference type="InterPro" id="IPR038770">
    <property type="entry name" value="Na+/solute_symporter_sf"/>
</dbReference>
<dbReference type="GO" id="GO:0012505">
    <property type="term" value="C:endomembrane system"/>
    <property type="evidence" value="ECO:0007669"/>
    <property type="project" value="UniProtKB-SubCell"/>
</dbReference>
<dbReference type="OrthoDB" id="9810457at2"/>
<protein>
    <recommendedName>
        <fullName evidence="6">Transporter</fullName>
    </recommendedName>
</protein>
<feature type="transmembrane region" description="Helical" evidence="3">
    <location>
        <begin position="7"/>
        <end position="25"/>
    </location>
</feature>
<evidence type="ECO:0000256" key="3">
    <source>
        <dbReference type="SAM" id="Phobius"/>
    </source>
</evidence>
<gene>
    <name evidence="4" type="ORF">DSL64_24515</name>
</gene>
<evidence type="ECO:0000313" key="5">
    <source>
        <dbReference type="Proteomes" id="UP000256373"/>
    </source>
</evidence>
<evidence type="ECO:0000256" key="2">
    <source>
        <dbReference type="ARBA" id="ARBA00022448"/>
    </source>
</evidence>
<name>A0A3D8Y496_9BACT</name>
<dbReference type="PANTHER" id="PTHR36838:SF1">
    <property type="entry name" value="SLR1864 PROTEIN"/>
    <property type="match status" value="1"/>
</dbReference>
<reference evidence="4 5" key="1">
    <citation type="submission" date="2018-07" db="EMBL/GenBank/DDBJ databases">
        <title>Dyadobacter roseus sp. nov., isolated from rose rhizosphere soil.</title>
        <authorList>
            <person name="Chen L."/>
        </authorList>
    </citation>
    <scope>NUCLEOTIDE SEQUENCE [LARGE SCALE GENOMIC DNA]</scope>
    <source>
        <strain evidence="4 5">RS19</strain>
    </source>
</reference>
<sequence>MENLLKLYGELLPVMAFVLAGYVVGRKFEFNSDYVSKPLINVLLPLIVFTNMLDAEPSKLVTLPIVTFLLALAMNYLAIPVQRKFATETDPLLLRSSFSFFNIAFFGIPIVKALFGEDSVSVLICIYLGSALYGDTIGFYQVAKTKLSPKRARREVLSIPFLYVFVAGVICKVFEVETPEVVKPALNVVSFIVSAAGMFIVGLQLGNVDFSKIRFPYFARILGIRTIAAAVIVTLLILAVSSIAGNVEEDDIRMLALVPLFPVAANVTVFAAFLKADEEQSSLLVFLSMILSVILVSIATLIMG</sequence>
<proteinExistence type="predicted"/>
<feature type="transmembrane region" description="Helical" evidence="3">
    <location>
        <begin position="283"/>
        <end position="303"/>
    </location>
</feature>
<feature type="transmembrane region" description="Helical" evidence="3">
    <location>
        <begin position="92"/>
        <end position="115"/>
    </location>
</feature>
<feature type="transmembrane region" description="Helical" evidence="3">
    <location>
        <begin position="217"/>
        <end position="240"/>
    </location>
</feature>